<accession>A0A1H1RE65</accession>
<dbReference type="RefSeq" id="WP_019194279.1">
    <property type="nucleotide sequence ID" value="NZ_LT629765.1"/>
</dbReference>
<dbReference type="OrthoDB" id="4401126at2"/>
<gene>
    <name evidence="1" type="ORF">SAMN04488539_1473</name>
</gene>
<evidence type="ECO:0000313" key="2">
    <source>
        <dbReference type="Proteomes" id="UP000182237"/>
    </source>
</evidence>
<protein>
    <submittedName>
        <fullName evidence="1">Uncharacterized protein</fullName>
    </submittedName>
</protein>
<dbReference type="STRING" id="1203190.GCA_000312345_01463"/>
<dbReference type="AlphaFoldDB" id="A0A1H1RE65"/>
<organism evidence="1 2">
    <name type="scientific">Corynebacterium timonense</name>
    <dbReference type="NCBI Taxonomy" id="441500"/>
    <lineage>
        <taxon>Bacteria</taxon>
        <taxon>Bacillati</taxon>
        <taxon>Actinomycetota</taxon>
        <taxon>Actinomycetes</taxon>
        <taxon>Mycobacteriales</taxon>
        <taxon>Corynebacteriaceae</taxon>
        <taxon>Corynebacterium</taxon>
    </lineage>
</organism>
<reference evidence="1 2" key="1">
    <citation type="submission" date="2016-10" db="EMBL/GenBank/DDBJ databases">
        <authorList>
            <person name="de Groot N.N."/>
        </authorList>
    </citation>
    <scope>NUCLEOTIDE SEQUENCE [LARGE SCALE GENOMIC DNA]</scope>
    <source>
        <strain evidence="1 2">DSM 45434</strain>
    </source>
</reference>
<sequence length="231" mass="24791">MQVFTFVVSEGAVVDAPAYARALRALGVSASELNRLRVRLSLVSGTRRAIIEVSGGYASLSLRPLSPSPEEITVTSSPLRDEREHPELFGPDCGWQRFALASLPTHEGVLVDASSRVPQAIAAPLLTIATDGTARVTVSGHPRTTPSIAMDGVLDILAWRGATITTAPEGFRVAELTESETWVVDSLYGARLVASWREYGTVRGGRTAVQRGDLPTHREVNELRGARASSF</sequence>
<evidence type="ECO:0000313" key="1">
    <source>
        <dbReference type="EMBL" id="SDS33836.1"/>
    </source>
</evidence>
<dbReference type="EMBL" id="LT629765">
    <property type="protein sequence ID" value="SDS33836.1"/>
    <property type="molecule type" value="Genomic_DNA"/>
</dbReference>
<dbReference type="Proteomes" id="UP000182237">
    <property type="component" value="Chromosome I"/>
</dbReference>
<keyword evidence="2" id="KW-1185">Reference proteome</keyword>
<dbReference type="eggNOG" id="COG0115">
    <property type="taxonomic scope" value="Bacteria"/>
</dbReference>
<proteinExistence type="predicted"/>
<name>A0A1H1RE65_9CORY</name>